<name>A0A7J5TZM8_9BACT</name>
<evidence type="ECO:0000313" key="1">
    <source>
        <dbReference type="EMBL" id="KAB7730874.1"/>
    </source>
</evidence>
<keyword evidence="2" id="KW-1185">Reference proteome</keyword>
<dbReference type="SUPFAM" id="SSF101898">
    <property type="entry name" value="NHL repeat"/>
    <property type="match status" value="1"/>
</dbReference>
<comment type="caution">
    <text evidence="1">The sequence shown here is derived from an EMBL/GenBank/DDBJ whole genome shotgun (WGS) entry which is preliminary data.</text>
</comment>
<dbReference type="EMBL" id="WELI01000004">
    <property type="protein sequence ID" value="KAB7730874.1"/>
    <property type="molecule type" value="Genomic_DNA"/>
</dbReference>
<proteinExistence type="predicted"/>
<dbReference type="RefSeq" id="WP_152124533.1">
    <property type="nucleotide sequence ID" value="NZ_WELI01000004.1"/>
</dbReference>
<protein>
    <recommendedName>
        <fullName evidence="3">DUF3352 domain-containing protein</fullName>
    </recommendedName>
</protein>
<gene>
    <name evidence="1" type="ORF">F5984_12080</name>
</gene>
<reference evidence="1 2" key="1">
    <citation type="submission" date="2019-10" db="EMBL/GenBank/DDBJ databases">
        <title>Rudanella paleaurantiibacter sp. nov., isolated from sludge.</title>
        <authorList>
            <person name="Xu S.Q."/>
        </authorList>
    </citation>
    <scope>NUCLEOTIDE SEQUENCE [LARGE SCALE GENOMIC DNA]</scope>
    <source>
        <strain evidence="1 2">HX-22-17</strain>
    </source>
</reference>
<evidence type="ECO:0008006" key="3">
    <source>
        <dbReference type="Google" id="ProtNLM"/>
    </source>
</evidence>
<dbReference type="AlphaFoldDB" id="A0A7J5TZM8"/>
<organism evidence="1 2">
    <name type="scientific">Rudanella paleaurantiibacter</name>
    <dbReference type="NCBI Taxonomy" id="2614655"/>
    <lineage>
        <taxon>Bacteria</taxon>
        <taxon>Pseudomonadati</taxon>
        <taxon>Bacteroidota</taxon>
        <taxon>Cytophagia</taxon>
        <taxon>Cytophagales</taxon>
        <taxon>Cytophagaceae</taxon>
        <taxon>Rudanella</taxon>
    </lineage>
</organism>
<dbReference type="Proteomes" id="UP000488299">
    <property type="component" value="Unassembled WGS sequence"/>
</dbReference>
<sequence length="890" mass="98711">MNRRIWLGIGAIVLLLGGWLGFRAFHSNSPLSVLVPSDALLVLESTHLLDSTTAQIQRQSLTLNQIPLFEQAVAHLSRNLLASGDTTRLRQFLRNRPVRCSLHPVSKSTLDFIFYIPVSTEADRVVVSQILSPDPNRFRLLTRPFNGERVSELVSLRNESYGHFLQTDDALICSGSGVLIENVARRMHSPNLLTDSEELTTGEGQLAGLSVRPEVLQRLFGEGNTSLVRLFLPEHLTLRFRNTDSRTHLVGYASDQIGQRADVAALFQNQAPRRILAGQLIPQNTSSVYHISLSDGAAFGKSIRALLASNSDDRLQDRLERIAPETDNFYGAIGSDVLLCRLESPDARTRQVLVVQGRDGAALARAYQQIAYRLGAATPAPLKTFLGHKTLLLNVAELPATLFTSLFAGFRESWVTQHGSALIVANSEDVMQEYLKQITQKTVWAADERQSSLLAQTLRPANFTAFVRLNRSSESVPERWPAPWRKLLGRPFAGFDNLENMVYQASYGNEKILSTLILGRTTRRASGAVLNKVLLRRKVEFNASLIAAPVVVGSLADGSAQFYAQNRASQFVLVTPEGDKIVQDTTDGPIRSNVIATDFLDNGRLQYLFMTDRRLYVAQPGNQSVKLQVIRLPAGLNPTLLAQPRGSRQRSIVALAAHTDGHIYALDRQKRQFVRLMTAQTKGPLQLPFQVIDTPTGMEVLAMQGNGILNRWRDDGTPVTHFPAKLDLSFVSPALQPANADYMQAITEQGELLRLNPNGLIASRNGLYRPVRAGSFRLFPDVSQQTWLLMRTSDTEAAILDQQGNERFAVRGLQPDQTSIRYHRLGGGIELISLKSGSFTTLYTLDGKRIGDRPIPSDFPVALQFDELTNELYVLSGIQKAVQLFSIRLR</sequence>
<evidence type="ECO:0000313" key="2">
    <source>
        <dbReference type="Proteomes" id="UP000488299"/>
    </source>
</evidence>
<accession>A0A7J5TZM8</accession>